<evidence type="ECO:0000313" key="1">
    <source>
        <dbReference type="EMBL" id="GAD25291.1"/>
    </source>
</evidence>
<evidence type="ECO:0008006" key="3">
    <source>
        <dbReference type="Google" id="ProtNLM"/>
    </source>
</evidence>
<name>A0ABQ0ISY1_GLUTH</name>
<proteinExistence type="predicted"/>
<sequence>MEVNICEYVRLDLISGGNVLSGMIDATGIVRKSMPKAI</sequence>
<accession>A0ABQ0ISY1</accession>
<gene>
    <name evidence="1" type="ORF">NBRC3257_0290</name>
</gene>
<evidence type="ECO:0000313" key="2">
    <source>
        <dbReference type="Proteomes" id="UP000018209"/>
    </source>
</evidence>
<dbReference type="Proteomes" id="UP000018209">
    <property type="component" value="Unassembled WGS sequence"/>
</dbReference>
<reference evidence="1 2" key="1">
    <citation type="submission" date="2013-08" db="EMBL/GenBank/DDBJ databases">
        <title>Gluconobacter thailandicus NBRC 3257 whole genome sequence.</title>
        <authorList>
            <person name="Matsutani M."/>
            <person name="Yakushi T."/>
            <person name="Matsushita K."/>
        </authorList>
    </citation>
    <scope>NUCLEOTIDE SEQUENCE [LARGE SCALE GENOMIC DNA]</scope>
    <source>
        <strain evidence="1 2">NBRC 3257</strain>
    </source>
</reference>
<organism evidence="1 2">
    <name type="scientific">Gluconobacter thailandicus NBRC 3257</name>
    <dbReference type="NCBI Taxonomy" id="1381097"/>
    <lineage>
        <taxon>Bacteria</taxon>
        <taxon>Pseudomonadati</taxon>
        <taxon>Pseudomonadota</taxon>
        <taxon>Alphaproteobacteria</taxon>
        <taxon>Acetobacterales</taxon>
        <taxon>Acetobacteraceae</taxon>
        <taxon>Gluconobacter</taxon>
    </lineage>
</organism>
<protein>
    <recommendedName>
        <fullName evidence="3">Transposase</fullName>
    </recommendedName>
</protein>
<keyword evidence="2" id="KW-1185">Reference proteome</keyword>
<comment type="caution">
    <text evidence="1">The sequence shown here is derived from an EMBL/GenBank/DDBJ whole genome shotgun (WGS) entry which is preliminary data.</text>
</comment>
<dbReference type="EMBL" id="BASM01000002">
    <property type="protein sequence ID" value="GAD25291.1"/>
    <property type="molecule type" value="Genomic_DNA"/>
</dbReference>